<dbReference type="EMBL" id="KB200183">
    <property type="protein sequence ID" value="ESP02549.1"/>
    <property type="molecule type" value="Genomic_DNA"/>
</dbReference>
<dbReference type="EC" id="2.3.1.225" evidence="7"/>
<comment type="domain">
    <text evidence="7">The DHHC domain is required for palmitoyltransferase activity.</text>
</comment>
<feature type="non-terminal residue" evidence="9">
    <location>
        <position position="1"/>
    </location>
</feature>
<feature type="domain" description="Palmitoyltransferase DHHC" evidence="8">
    <location>
        <begin position="1"/>
        <end position="63"/>
    </location>
</feature>
<dbReference type="PROSITE" id="PS50216">
    <property type="entry name" value="DHHC"/>
    <property type="match status" value="1"/>
</dbReference>
<sequence length="63" mass="7583">CQRLRPPRCHHCSLCNKCVLKRDHHCFFARACVGIHNQRHFMVFLFWTFAGTVYSTIHMIPYF</sequence>
<evidence type="ECO:0000313" key="9">
    <source>
        <dbReference type="EMBL" id="ESP02549.1"/>
    </source>
</evidence>
<keyword evidence="10" id="KW-1185">Reference proteome</keyword>
<comment type="catalytic activity">
    <reaction evidence="7">
        <text>L-cysteinyl-[protein] + hexadecanoyl-CoA = S-hexadecanoyl-L-cysteinyl-[protein] + CoA</text>
        <dbReference type="Rhea" id="RHEA:36683"/>
        <dbReference type="Rhea" id="RHEA-COMP:10131"/>
        <dbReference type="Rhea" id="RHEA-COMP:11032"/>
        <dbReference type="ChEBI" id="CHEBI:29950"/>
        <dbReference type="ChEBI" id="CHEBI:57287"/>
        <dbReference type="ChEBI" id="CHEBI:57379"/>
        <dbReference type="ChEBI" id="CHEBI:74151"/>
        <dbReference type="EC" id="2.3.1.225"/>
    </reaction>
</comment>
<evidence type="ECO:0000256" key="2">
    <source>
        <dbReference type="ARBA" id="ARBA00022679"/>
    </source>
</evidence>
<keyword evidence="6 7" id="KW-0012">Acyltransferase</keyword>
<dbReference type="KEGG" id="lgi:LOTGIDRAFT_80064"/>
<evidence type="ECO:0000256" key="1">
    <source>
        <dbReference type="ARBA" id="ARBA00004141"/>
    </source>
</evidence>
<evidence type="ECO:0000313" key="10">
    <source>
        <dbReference type="Proteomes" id="UP000030746"/>
    </source>
</evidence>
<evidence type="ECO:0000259" key="8">
    <source>
        <dbReference type="Pfam" id="PF01529"/>
    </source>
</evidence>
<dbReference type="InterPro" id="IPR039859">
    <property type="entry name" value="PFA4/ZDH16/20/ERF2-like"/>
</dbReference>
<dbReference type="GO" id="GO:0019706">
    <property type="term" value="F:protein-cysteine S-palmitoyltransferase activity"/>
    <property type="evidence" value="ECO:0007669"/>
    <property type="project" value="UniProtKB-EC"/>
</dbReference>
<reference evidence="9 10" key="1">
    <citation type="journal article" date="2013" name="Nature">
        <title>Insights into bilaterian evolution from three spiralian genomes.</title>
        <authorList>
            <person name="Simakov O."/>
            <person name="Marletaz F."/>
            <person name="Cho S.J."/>
            <person name="Edsinger-Gonzales E."/>
            <person name="Havlak P."/>
            <person name="Hellsten U."/>
            <person name="Kuo D.H."/>
            <person name="Larsson T."/>
            <person name="Lv J."/>
            <person name="Arendt D."/>
            <person name="Savage R."/>
            <person name="Osoegawa K."/>
            <person name="de Jong P."/>
            <person name="Grimwood J."/>
            <person name="Chapman J.A."/>
            <person name="Shapiro H."/>
            <person name="Aerts A."/>
            <person name="Otillar R.P."/>
            <person name="Terry A.Y."/>
            <person name="Boore J.L."/>
            <person name="Grigoriev I.V."/>
            <person name="Lindberg D.R."/>
            <person name="Seaver E.C."/>
            <person name="Weisblat D.A."/>
            <person name="Putnam N.H."/>
            <person name="Rokhsar D.S."/>
        </authorList>
    </citation>
    <scope>NUCLEOTIDE SEQUENCE [LARGE SCALE GENOMIC DNA]</scope>
</reference>
<proteinExistence type="inferred from homology"/>
<dbReference type="HOGENOM" id="CLU_205489_0_0_1"/>
<keyword evidence="3 7" id="KW-0812">Transmembrane</keyword>
<gene>
    <name evidence="9" type="ORF">LOTGIDRAFT_80064</name>
</gene>
<dbReference type="GeneID" id="20252436"/>
<keyword evidence="2 7" id="KW-0808">Transferase</keyword>
<dbReference type="PANTHER" id="PTHR12246">
    <property type="entry name" value="PALMITOYLTRANSFERASE ZDHHC16"/>
    <property type="match status" value="1"/>
</dbReference>
<name>V4AET7_LOTGI</name>
<comment type="similarity">
    <text evidence="7">Belongs to the DHHC palmitoyltransferase family.</text>
</comment>
<organism evidence="9 10">
    <name type="scientific">Lottia gigantea</name>
    <name type="common">Giant owl limpet</name>
    <dbReference type="NCBI Taxonomy" id="225164"/>
    <lineage>
        <taxon>Eukaryota</taxon>
        <taxon>Metazoa</taxon>
        <taxon>Spiralia</taxon>
        <taxon>Lophotrochozoa</taxon>
        <taxon>Mollusca</taxon>
        <taxon>Gastropoda</taxon>
        <taxon>Patellogastropoda</taxon>
        <taxon>Lottioidea</taxon>
        <taxon>Lottiidae</taxon>
        <taxon>Lottia</taxon>
    </lineage>
</organism>
<comment type="caution">
    <text evidence="7">Lacks conserved residue(s) required for the propagation of feature annotation.</text>
</comment>
<dbReference type="Proteomes" id="UP000030746">
    <property type="component" value="Unassembled WGS sequence"/>
</dbReference>
<dbReference type="OrthoDB" id="302728at2759"/>
<evidence type="ECO:0000256" key="5">
    <source>
        <dbReference type="ARBA" id="ARBA00023136"/>
    </source>
</evidence>
<evidence type="ECO:0000256" key="3">
    <source>
        <dbReference type="ARBA" id="ARBA00022692"/>
    </source>
</evidence>
<dbReference type="RefSeq" id="XP_009046765.1">
    <property type="nucleotide sequence ID" value="XM_009048517.1"/>
</dbReference>
<dbReference type="OMA" id="VICRVTH"/>
<dbReference type="AlphaFoldDB" id="V4AET7"/>
<evidence type="ECO:0000256" key="4">
    <source>
        <dbReference type="ARBA" id="ARBA00022989"/>
    </source>
</evidence>
<dbReference type="GO" id="GO:0016020">
    <property type="term" value="C:membrane"/>
    <property type="evidence" value="ECO:0007669"/>
    <property type="project" value="UniProtKB-SubCell"/>
</dbReference>
<comment type="subcellular location">
    <subcellularLocation>
        <location evidence="1">Membrane</location>
        <topology evidence="1">Multi-pass membrane protein</topology>
    </subcellularLocation>
</comment>
<protein>
    <recommendedName>
        <fullName evidence="7">Palmitoyltransferase</fullName>
        <ecNumber evidence="7">2.3.1.225</ecNumber>
    </recommendedName>
</protein>
<dbReference type="CTD" id="20252436"/>
<accession>V4AET7</accession>
<evidence type="ECO:0000256" key="6">
    <source>
        <dbReference type="ARBA" id="ARBA00023315"/>
    </source>
</evidence>
<dbReference type="InterPro" id="IPR001594">
    <property type="entry name" value="Palmitoyltrfase_DHHC"/>
</dbReference>
<keyword evidence="5 7" id="KW-0472">Membrane</keyword>
<dbReference type="Pfam" id="PF01529">
    <property type="entry name" value="DHHC"/>
    <property type="match status" value="1"/>
</dbReference>
<feature type="transmembrane region" description="Helical" evidence="7">
    <location>
        <begin position="41"/>
        <end position="60"/>
    </location>
</feature>
<feature type="non-terminal residue" evidence="9">
    <location>
        <position position="63"/>
    </location>
</feature>
<dbReference type="STRING" id="225164.V4AET7"/>
<evidence type="ECO:0000256" key="7">
    <source>
        <dbReference type="RuleBase" id="RU079119"/>
    </source>
</evidence>
<keyword evidence="4 7" id="KW-1133">Transmembrane helix</keyword>